<protein>
    <submittedName>
        <fullName evidence="1">Uncharacterized protein</fullName>
    </submittedName>
</protein>
<name>A0AAW1L0W1_POPJA</name>
<dbReference type="Proteomes" id="UP001458880">
    <property type="component" value="Unassembled WGS sequence"/>
</dbReference>
<evidence type="ECO:0000313" key="1">
    <source>
        <dbReference type="EMBL" id="KAK9727491.1"/>
    </source>
</evidence>
<accession>A0AAW1L0W1</accession>
<dbReference type="EMBL" id="JASPKY010000178">
    <property type="protein sequence ID" value="KAK9727491.1"/>
    <property type="molecule type" value="Genomic_DNA"/>
</dbReference>
<organism evidence="1 2">
    <name type="scientific">Popillia japonica</name>
    <name type="common">Japanese beetle</name>
    <dbReference type="NCBI Taxonomy" id="7064"/>
    <lineage>
        <taxon>Eukaryota</taxon>
        <taxon>Metazoa</taxon>
        <taxon>Ecdysozoa</taxon>
        <taxon>Arthropoda</taxon>
        <taxon>Hexapoda</taxon>
        <taxon>Insecta</taxon>
        <taxon>Pterygota</taxon>
        <taxon>Neoptera</taxon>
        <taxon>Endopterygota</taxon>
        <taxon>Coleoptera</taxon>
        <taxon>Polyphaga</taxon>
        <taxon>Scarabaeiformia</taxon>
        <taxon>Scarabaeidae</taxon>
        <taxon>Rutelinae</taxon>
        <taxon>Popillia</taxon>
    </lineage>
</organism>
<gene>
    <name evidence="1" type="ORF">QE152_g19116</name>
</gene>
<sequence length="69" mass="7886">MTARPEKIVASGCGSTLDDNKLGLNPIGQSSKLEHSFGMDLKRKERIERTCQRMDTVMQKEELFYLLCH</sequence>
<evidence type="ECO:0000313" key="2">
    <source>
        <dbReference type="Proteomes" id="UP001458880"/>
    </source>
</evidence>
<reference evidence="1 2" key="1">
    <citation type="journal article" date="2024" name="BMC Genomics">
        <title>De novo assembly and annotation of Popillia japonica's genome with initial clues to its potential as an invasive pest.</title>
        <authorList>
            <person name="Cucini C."/>
            <person name="Boschi S."/>
            <person name="Funari R."/>
            <person name="Cardaioli E."/>
            <person name="Iannotti N."/>
            <person name="Marturano G."/>
            <person name="Paoli F."/>
            <person name="Bruttini M."/>
            <person name="Carapelli A."/>
            <person name="Frati F."/>
            <person name="Nardi F."/>
        </authorList>
    </citation>
    <scope>NUCLEOTIDE SEQUENCE [LARGE SCALE GENOMIC DNA]</scope>
    <source>
        <strain evidence="1">DMR45628</strain>
    </source>
</reference>
<comment type="caution">
    <text evidence="1">The sequence shown here is derived from an EMBL/GenBank/DDBJ whole genome shotgun (WGS) entry which is preliminary data.</text>
</comment>
<proteinExistence type="predicted"/>
<dbReference type="AlphaFoldDB" id="A0AAW1L0W1"/>
<keyword evidence="2" id="KW-1185">Reference proteome</keyword>